<keyword evidence="1" id="KW-0472">Membrane</keyword>
<name>A0A4P9WF09_9FUNG</name>
<keyword evidence="1" id="KW-1133">Transmembrane helix</keyword>
<feature type="transmembrane region" description="Helical" evidence="1">
    <location>
        <begin position="85"/>
        <end position="106"/>
    </location>
</feature>
<dbReference type="Proteomes" id="UP000269721">
    <property type="component" value="Unassembled WGS sequence"/>
</dbReference>
<gene>
    <name evidence="2" type="ORF">BDK51DRAFT_25784</name>
</gene>
<evidence type="ECO:0000313" key="3">
    <source>
        <dbReference type="Proteomes" id="UP000269721"/>
    </source>
</evidence>
<accession>A0A4P9WF09</accession>
<sequence length="210" mass="23251">MNHVKHKDVGVQDIQPGCLPVPQHVLNVGGMQVMVLMRFSGTRSSGTRVWQGSWQSPSLCTWTDAPPVLNISLALRFWTRSSGGFIVLACWFAVLLGAPAAAVWRIEYNTGEDLLRLQHKGTLSHLDEYSGQHQQIICMASHSTSSDKGGLWPKSPMPGYGGVRIVVIPQGTDIFTQLQQPRATRQVMNMQMQQQAAMMKQTEAQEQIVP</sequence>
<proteinExistence type="predicted"/>
<keyword evidence="3" id="KW-1185">Reference proteome</keyword>
<evidence type="ECO:0000313" key="2">
    <source>
        <dbReference type="EMBL" id="RKO91319.1"/>
    </source>
</evidence>
<organism evidence="2 3">
    <name type="scientific">Blyttiomyces helicus</name>
    <dbReference type="NCBI Taxonomy" id="388810"/>
    <lineage>
        <taxon>Eukaryota</taxon>
        <taxon>Fungi</taxon>
        <taxon>Fungi incertae sedis</taxon>
        <taxon>Chytridiomycota</taxon>
        <taxon>Chytridiomycota incertae sedis</taxon>
        <taxon>Chytridiomycetes</taxon>
        <taxon>Chytridiomycetes incertae sedis</taxon>
        <taxon>Blyttiomyces</taxon>
    </lineage>
</organism>
<protein>
    <submittedName>
        <fullName evidence="2">Uncharacterized protein</fullName>
    </submittedName>
</protein>
<dbReference type="EMBL" id="KZ995121">
    <property type="protein sequence ID" value="RKO91319.1"/>
    <property type="molecule type" value="Genomic_DNA"/>
</dbReference>
<evidence type="ECO:0000256" key="1">
    <source>
        <dbReference type="SAM" id="Phobius"/>
    </source>
</evidence>
<dbReference type="AlphaFoldDB" id="A0A4P9WF09"/>
<reference evidence="3" key="1">
    <citation type="journal article" date="2018" name="Nat. Microbiol.">
        <title>Leveraging single-cell genomics to expand the fungal tree of life.</title>
        <authorList>
            <person name="Ahrendt S.R."/>
            <person name="Quandt C.A."/>
            <person name="Ciobanu D."/>
            <person name="Clum A."/>
            <person name="Salamov A."/>
            <person name="Andreopoulos B."/>
            <person name="Cheng J.F."/>
            <person name="Woyke T."/>
            <person name="Pelin A."/>
            <person name="Henrissat B."/>
            <person name="Reynolds N.K."/>
            <person name="Benny G.L."/>
            <person name="Smith M.E."/>
            <person name="James T.Y."/>
            <person name="Grigoriev I.V."/>
        </authorList>
    </citation>
    <scope>NUCLEOTIDE SEQUENCE [LARGE SCALE GENOMIC DNA]</scope>
</reference>
<keyword evidence="1" id="KW-0812">Transmembrane</keyword>